<evidence type="ECO:0000256" key="7">
    <source>
        <dbReference type="ARBA" id="ARBA00022741"/>
    </source>
</evidence>
<keyword evidence="7" id="KW-0547">Nucleotide-binding</keyword>
<dbReference type="RefSeq" id="WP_354507507.1">
    <property type="nucleotide sequence ID" value="NZ_JBEPMO010000004.1"/>
</dbReference>
<keyword evidence="4" id="KW-0444">Lipid biosynthesis</keyword>
<dbReference type="Proteomes" id="UP001549146">
    <property type="component" value="Unassembled WGS sequence"/>
</dbReference>
<keyword evidence="3" id="KW-1003">Cell membrane</keyword>
<dbReference type="Pfam" id="PF01219">
    <property type="entry name" value="DAGK_prokar"/>
    <property type="match status" value="1"/>
</dbReference>
<keyword evidence="5" id="KW-0808">Transferase</keyword>
<evidence type="ECO:0000256" key="2">
    <source>
        <dbReference type="ARBA" id="ARBA00005967"/>
    </source>
</evidence>
<protein>
    <submittedName>
        <fullName evidence="16">Diacylglycerol kinase</fullName>
    </submittedName>
</protein>
<evidence type="ECO:0000256" key="10">
    <source>
        <dbReference type="ARBA" id="ARBA00022989"/>
    </source>
</evidence>
<dbReference type="InterPro" id="IPR000829">
    <property type="entry name" value="DAGK"/>
</dbReference>
<feature type="transmembrane region" description="Helical" evidence="15">
    <location>
        <begin position="25"/>
        <end position="43"/>
    </location>
</feature>
<dbReference type="GO" id="GO:0016301">
    <property type="term" value="F:kinase activity"/>
    <property type="evidence" value="ECO:0007669"/>
    <property type="project" value="UniProtKB-KW"/>
</dbReference>
<sequence>MFRYFRSMQYALNGLIYALRTERNVQIWLGIAIITIGIAFWLEVSQTELLIILLWMFLIGVSEYLNTSIEKLADRVTMERDEQIKHVKDIAAGATFLASIGAIVTGLIIFVPKILEKFESTP</sequence>
<evidence type="ECO:0000313" key="16">
    <source>
        <dbReference type="EMBL" id="MET3731338.1"/>
    </source>
</evidence>
<keyword evidence="14" id="KW-1208">Phospholipid metabolism</keyword>
<dbReference type="EMBL" id="JBEPMO010000004">
    <property type="protein sequence ID" value="MET3731338.1"/>
    <property type="molecule type" value="Genomic_DNA"/>
</dbReference>
<gene>
    <name evidence="16" type="ORF">ABID46_000907</name>
</gene>
<keyword evidence="8 16" id="KW-0418">Kinase</keyword>
<comment type="similarity">
    <text evidence="2">Belongs to the bacterial diacylglycerol kinase family.</text>
</comment>
<keyword evidence="17" id="KW-1185">Reference proteome</keyword>
<evidence type="ECO:0000256" key="12">
    <source>
        <dbReference type="ARBA" id="ARBA00023136"/>
    </source>
</evidence>
<evidence type="ECO:0000256" key="5">
    <source>
        <dbReference type="ARBA" id="ARBA00022679"/>
    </source>
</evidence>
<proteinExistence type="inferred from homology"/>
<evidence type="ECO:0000256" key="6">
    <source>
        <dbReference type="ARBA" id="ARBA00022692"/>
    </source>
</evidence>
<keyword evidence="11" id="KW-0443">Lipid metabolism</keyword>
<reference evidence="16 17" key="1">
    <citation type="submission" date="2024-06" db="EMBL/GenBank/DDBJ databases">
        <title>Genomic Encyclopedia of Type Strains, Phase IV (KMG-IV): sequencing the most valuable type-strain genomes for metagenomic binning, comparative biology and taxonomic classification.</title>
        <authorList>
            <person name="Goeker M."/>
        </authorList>
    </citation>
    <scope>NUCLEOTIDE SEQUENCE [LARGE SCALE GENOMIC DNA]</scope>
    <source>
        <strain evidence="16 17">DSM 29388</strain>
    </source>
</reference>
<keyword evidence="12 15" id="KW-0472">Membrane</keyword>
<accession>A0ABV2LRY7</accession>
<evidence type="ECO:0000256" key="9">
    <source>
        <dbReference type="ARBA" id="ARBA00022840"/>
    </source>
</evidence>
<name>A0ABV2LRY7_9FLAO</name>
<evidence type="ECO:0000256" key="4">
    <source>
        <dbReference type="ARBA" id="ARBA00022516"/>
    </source>
</evidence>
<dbReference type="InterPro" id="IPR036945">
    <property type="entry name" value="DAGK_sf"/>
</dbReference>
<keyword evidence="9" id="KW-0067">ATP-binding</keyword>
<keyword evidence="6 15" id="KW-0812">Transmembrane</keyword>
<feature type="transmembrane region" description="Helical" evidence="15">
    <location>
        <begin position="90"/>
        <end position="111"/>
    </location>
</feature>
<evidence type="ECO:0000256" key="11">
    <source>
        <dbReference type="ARBA" id="ARBA00023098"/>
    </source>
</evidence>
<evidence type="ECO:0000256" key="8">
    <source>
        <dbReference type="ARBA" id="ARBA00022777"/>
    </source>
</evidence>
<comment type="subcellular location">
    <subcellularLocation>
        <location evidence="1">Cell membrane</location>
        <topology evidence="1">Multi-pass membrane protein</topology>
    </subcellularLocation>
</comment>
<organism evidence="16 17">
    <name type="scientific">Moheibacter stercoris</name>
    <dbReference type="NCBI Taxonomy" id="1628251"/>
    <lineage>
        <taxon>Bacteria</taxon>
        <taxon>Pseudomonadati</taxon>
        <taxon>Bacteroidota</taxon>
        <taxon>Flavobacteriia</taxon>
        <taxon>Flavobacteriales</taxon>
        <taxon>Weeksellaceae</taxon>
        <taxon>Moheibacter</taxon>
    </lineage>
</organism>
<evidence type="ECO:0000256" key="1">
    <source>
        <dbReference type="ARBA" id="ARBA00004651"/>
    </source>
</evidence>
<dbReference type="CDD" id="cd14265">
    <property type="entry name" value="UDPK_IM_like"/>
    <property type="match status" value="1"/>
</dbReference>
<evidence type="ECO:0000256" key="14">
    <source>
        <dbReference type="ARBA" id="ARBA00023264"/>
    </source>
</evidence>
<evidence type="ECO:0000256" key="3">
    <source>
        <dbReference type="ARBA" id="ARBA00022475"/>
    </source>
</evidence>
<feature type="transmembrane region" description="Helical" evidence="15">
    <location>
        <begin position="49"/>
        <end position="69"/>
    </location>
</feature>
<comment type="caution">
    <text evidence="16">The sequence shown here is derived from an EMBL/GenBank/DDBJ whole genome shotgun (WGS) entry which is preliminary data.</text>
</comment>
<evidence type="ECO:0000313" key="17">
    <source>
        <dbReference type="Proteomes" id="UP001549146"/>
    </source>
</evidence>
<evidence type="ECO:0000256" key="15">
    <source>
        <dbReference type="SAM" id="Phobius"/>
    </source>
</evidence>
<dbReference type="InterPro" id="IPR033717">
    <property type="entry name" value="UDPK"/>
</dbReference>
<dbReference type="Gene3D" id="1.10.287.3610">
    <property type="match status" value="1"/>
</dbReference>
<dbReference type="PANTHER" id="PTHR34299">
    <property type="entry name" value="DIACYLGLYCEROL KINASE"/>
    <property type="match status" value="1"/>
</dbReference>
<evidence type="ECO:0000256" key="13">
    <source>
        <dbReference type="ARBA" id="ARBA00023209"/>
    </source>
</evidence>
<keyword evidence="13" id="KW-0594">Phospholipid biosynthesis</keyword>
<keyword evidence="10 15" id="KW-1133">Transmembrane helix</keyword>
<dbReference type="PANTHER" id="PTHR34299:SF1">
    <property type="entry name" value="DIACYLGLYCEROL KINASE"/>
    <property type="match status" value="1"/>
</dbReference>